<evidence type="ECO:0000256" key="4">
    <source>
        <dbReference type="ARBA" id="ARBA00023242"/>
    </source>
</evidence>
<organism evidence="7 8">
    <name type="scientific">Ceratodon purpureus</name>
    <name type="common">Fire moss</name>
    <name type="synonym">Dicranum purpureum</name>
    <dbReference type="NCBI Taxonomy" id="3225"/>
    <lineage>
        <taxon>Eukaryota</taxon>
        <taxon>Viridiplantae</taxon>
        <taxon>Streptophyta</taxon>
        <taxon>Embryophyta</taxon>
        <taxon>Bryophyta</taxon>
        <taxon>Bryophytina</taxon>
        <taxon>Bryopsida</taxon>
        <taxon>Dicranidae</taxon>
        <taxon>Pseudoditrichales</taxon>
        <taxon>Ditrichaceae</taxon>
        <taxon>Ceratodon</taxon>
    </lineage>
</organism>
<proteinExistence type="inferred from homology"/>
<dbReference type="FunFam" id="3.90.1140.10:FF:000008">
    <property type="entry name" value="U6 snRNA phosphodiesterase"/>
    <property type="match status" value="1"/>
</dbReference>
<dbReference type="Gene3D" id="3.90.1140.10">
    <property type="entry name" value="Cyclic phosphodiesterase"/>
    <property type="match status" value="1"/>
</dbReference>
<dbReference type="GO" id="GO:0005634">
    <property type="term" value="C:nucleus"/>
    <property type="evidence" value="ECO:0007669"/>
    <property type="project" value="UniProtKB-SubCell"/>
</dbReference>
<dbReference type="GO" id="GO:0016829">
    <property type="term" value="F:lyase activity"/>
    <property type="evidence" value="ECO:0007669"/>
    <property type="project" value="UniProtKB-KW"/>
</dbReference>
<evidence type="ECO:0000256" key="5">
    <source>
        <dbReference type="HAMAP-Rule" id="MF_03040"/>
    </source>
</evidence>
<feature type="compositionally biased region" description="Low complexity" evidence="6">
    <location>
        <begin position="32"/>
        <end position="46"/>
    </location>
</feature>
<protein>
    <recommendedName>
        <fullName evidence="5">U6 snRNA phosphodiesterase</fullName>
        <ecNumber evidence="5">3.1.4.-</ecNumber>
    </recommendedName>
</protein>
<feature type="active site" description="Proton donor/acceptor" evidence="5">
    <location>
        <position position="231"/>
    </location>
</feature>
<keyword evidence="4 5" id="KW-0539">Nucleus</keyword>
<feature type="region of interest" description="Disordered" evidence="6">
    <location>
        <begin position="28"/>
        <end position="54"/>
    </location>
</feature>
<evidence type="ECO:0000256" key="2">
    <source>
        <dbReference type="ARBA" id="ARBA00022801"/>
    </source>
</evidence>
<keyword evidence="1 5" id="KW-0540">Nuclease</keyword>
<dbReference type="OrthoDB" id="49151at2759"/>
<keyword evidence="8" id="KW-1185">Reference proteome</keyword>
<comment type="caution">
    <text evidence="7">The sequence shown here is derived from an EMBL/GenBank/DDBJ whole genome shotgun (WGS) entry which is preliminary data.</text>
</comment>
<keyword evidence="3" id="KW-0456">Lyase</keyword>
<evidence type="ECO:0000313" key="7">
    <source>
        <dbReference type="EMBL" id="KAG0589314.1"/>
    </source>
</evidence>
<evidence type="ECO:0000256" key="1">
    <source>
        <dbReference type="ARBA" id="ARBA00022722"/>
    </source>
</evidence>
<gene>
    <name evidence="7" type="ORF">KC19_1G012200</name>
</gene>
<dbReference type="EC" id="3.1.4.-" evidence="5"/>
<name>A0A8T0J020_CERPU</name>
<accession>A0A8T0J020</accession>
<comment type="function">
    <text evidence="5">Phosphodiesterase responsible for the U6 snRNA 3' end processing. Acts as an exoribonuclease (RNase) responsible for trimming the poly(U) tract of the last nucleotides in the pre-U6 snRNA molecule, leading to the formation of mature U6 snRNA.</text>
</comment>
<reference evidence="7" key="1">
    <citation type="submission" date="2020-06" db="EMBL/GenBank/DDBJ databases">
        <title>WGS assembly of Ceratodon purpureus strain R40.</title>
        <authorList>
            <person name="Carey S.B."/>
            <person name="Jenkins J."/>
            <person name="Shu S."/>
            <person name="Lovell J.T."/>
            <person name="Sreedasyam A."/>
            <person name="Maumus F."/>
            <person name="Tiley G.P."/>
            <person name="Fernandez-Pozo N."/>
            <person name="Barry K."/>
            <person name="Chen C."/>
            <person name="Wang M."/>
            <person name="Lipzen A."/>
            <person name="Daum C."/>
            <person name="Saski C.A."/>
            <person name="Payton A.C."/>
            <person name="Mcbreen J.C."/>
            <person name="Conrad R.E."/>
            <person name="Kollar L.M."/>
            <person name="Olsson S."/>
            <person name="Huttunen S."/>
            <person name="Landis J.B."/>
            <person name="Wickett N.J."/>
            <person name="Johnson M.G."/>
            <person name="Rensing S.A."/>
            <person name="Grimwood J."/>
            <person name="Schmutz J."/>
            <person name="Mcdaniel S.F."/>
        </authorList>
    </citation>
    <scope>NUCLEOTIDE SEQUENCE</scope>
    <source>
        <strain evidence="7">R40</strain>
    </source>
</reference>
<evidence type="ECO:0000256" key="3">
    <source>
        <dbReference type="ARBA" id="ARBA00023239"/>
    </source>
</evidence>
<dbReference type="AlphaFoldDB" id="A0A8T0J020"/>
<dbReference type="GO" id="GO:0034477">
    <property type="term" value="P:U6 snRNA 3'-end processing"/>
    <property type="evidence" value="ECO:0007669"/>
    <property type="project" value="UniProtKB-UniRule"/>
</dbReference>
<dbReference type="GO" id="GO:1990838">
    <property type="term" value="F:poly(U)-specific exoribonuclease activity, producing 3' uridine cyclic phosphate ends"/>
    <property type="evidence" value="ECO:0007669"/>
    <property type="project" value="UniProtKB-UniRule"/>
</dbReference>
<evidence type="ECO:0000313" key="8">
    <source>
        <dbReference type="Proteomes" id="UP000822688"/>
    </source>
</evidence>
<comment type="subcellular location">
    <subcellularLocation>
        <location evidence="5">Nucleus</location>
    </subcellularLocation>
</comment>
<dbReference type="EMBL" id="CM026421">
    <property type="protein sequence ID" value="KAG0589314.1"/>
    <property type="molecule type" value="Genomic_DNA"/>
</dbReference>
<dbReference type="PANTHER" id="PTHR13522:SF3">
    <property type="entry name" value="U6 SNRNA PHOSPHODIESTERASE 1"/>
    <property type="match status" value="1"/>
</dbReference>
<dbReference type="PANTHER" id="PTHR13522">
    <property type="entry name" value="U6 SNRNA PHOSPHODIESTERASE 1"/>
    <property type="match status" value="1"/>
</dbReference>
<dbReference type="InterPro" id="IPR027521">
    <property type="entry name" value="Usb1"/>
</dbReference>
<keyword evidence="2 5" id="KW-0378">Hydrolase</keyword>
<sequence>MDALQCYGSSSDSDIEDEIDEAALRAKRFKSASDSTTERSSGSSLSLPPPPPELFSSVPDAVTKKWSASEHGGRVRSFPHVEGNYSLHVYIPVVLSSSIQTKLSPYLQKAVSLFPALKSMADDDLSANVNSKQGIKLATEFHVSLGRTVPIRIHQVDTMVHMLRRKFEGQKRFWIEFGSWDVFVNDDRTRSFLSLEVVATGYSEIKRQVSLVDDVYRLHSLPTFYQNPRPHISLTWALGDVVDALATVARELNAMVRLREEKNCIWTAPATKIECKIGQKLHPIWTATV</sequence>
<feature type="active site" description="Proton donor/acceptor" evidence="5">
    <location>
        <position position="142"/>
    </location>
</feature>
<dbReference type="Proteomes" id="UP000822688">
    <property type="component" value="Chromosome 1"/>
</dbReference>
<comment type="similarity">
    <text evidence="5">Belongs to the 2H phosphoesterase superfamily. USB1 family.</text>
</comment>
<dbReference type="Pfam" id="PF09749">
    <property type="entry name" value="HVSL"/>
    <property type="match status" value="1"/>
</dbReference>
<evidence type="ECO:0000256" key="6">
    <source>
        <dbReference type="SAM" id="MobiDB-lite"/>
    </source>
</evidence>
<dbReference type="HAMAP" id="MF_03040">
    <property type="entry name" value="USB1"/>
    <property type="match status" value="1"/>
</dbReference>